<dbReference type="RefSeq" id="WP_095521783.1">
    <property type="nucleotide sequence ID" value="NZ_NPKH01000039.1"/>
</dbReference>
<evidence type="ECO:0000313" key="4">
    <source>
        <dbReference type="EMBL" id="PAP91812.1"/>
    </source>
</evidence>
<dbReference type="EMBL" id="NPKH01000039">
    <property type="protein sequence ID" value="PAP91812.1"/>
    <property type="molecule type" value="Genomic_DNA"/>
</dbReference>
<evidence type="ECO:0000256" key="2">
    <source>
        <dbReference type="ARBA" id="ARBA00023239"/>
    </source>
</evidence>
<dbReference type="PANTHER" id="PTHR28004">
    <property type="entry name" value="ZGC:162816-RELATED"/>
    <property type="match status" value="1"/>
</dbReference>
<dbReference type="Pfam" id="PF14031">
    <property type="entry name" value="D-ser_dehydrat"/>
    <property type="match status" value="1"/>
</dbReference>
<dbReference type="InterPro" id="IPR042208">
    <property type="entry name" value="D-ser_dehydrat-like_sf"/>
</dbReference>
<dbReference type="InterPro" id="IPR026956">
    <property type="entry name" value="D-ser_dehydrat-like_dom"/>
</dbReference>
<dbReference type="AlphaFoldDB" id="A0A271K7S2"/>
<dbReference type="Proteomes" id="UP000215931">
    <property type="component" value="Unassembled WGS sequence"/>
</dbReference>
<feature type="domain" description="D-serine dehydratase-like" evidence="3">
    <location>
        <begin position="244"/>
        <end position="335"/>
    </location>
</feature>
<name>A0A271K7S2_9HYPH</name>
<dbReference type="OrthoDB" id="9772497at2"/>
<sequence>MLSIEDLDTPAILIDVDRAEANIARAQAHADRHGLKLRPHIKTHKLPYWAKKQIAAGAVGITCQKIGEAEVMADSGLTDIFLPYNILGKAKLERLQALHGRVTLSVTSDSLETLAGLAATFTDPGQPLQVLVECDTGMGRCGVQSASEAVALAREIDKAKGLAFGGLMTYPAAGRAAEAETWLAGARQALAASGFGCERISSGGTPDMWRSSEASVVTEYRPGTYIYLDRYQVAKGVGSLDDCALTVLATVVSHPTPTRAILDAGSKALSSDTLGLPDFGELLGIPGATVTGLSEEHGNVTLSGNARLRIGDRVRIVPDHCCVVTNLFDEVHLIAGERVLETLPVAARGRMG</sequence>
<keyword evidence="2" id="KW-0456">Lyase</keyword>
<comment type="similarity">
    <text evidence="1">Belongs to the DSD1 family.</text>
</comment>
<accession>A0A271K7S2</accession>
<proteinExistence type="inferred from homology"/>
<dbReference type="InterPro" id="IPR029066">
    <property type="entry name" value="PLP-binding_barrel"/>
</dbReference>
<dbReference type="Gene3D" id="2.40.37.20">
    <property type="entry name" value="D-serine dehydratase-like domain"/>
    <property type="match status" value="1"/>
</dbReference>
<reference evidence="4 5" key="1">
    <citation type="submission" date="2017-08" db="EMBL/GenBank/DDBJ databases">
        <title>Mesorhizobium wenxinae sp. nov., a novel rhizobial species isolated from root nodules of chickpea (Cicer arietinum L.).</title>
        <authorList>
            <person name="Zhang J."/>
        </authorList>
    </citation>
    <scope>NUCLEOTIDE SEQUENCE [LARGE SCALE GENOMIC DNA]</scope>
    <source>
        <strain evidence="5">WYCCWR 10019</strain>
    </source>
</reference>
<dbReference type="Pfam" id="PF01168">
    <property type="entry name" value="Ala_racemase_N"/>
    <property type="match status" value="1"/>
</dbReference>
<protein>
    <submittedName>
        <fullName evidence="4">Alanine racemase</fullName>
    </submittedName>
</protein>
<evidence type="ECO:0000313" key="5">
    <source>
        <dbReference type="Proteomes" id="UP000215931"/>
    </source>
</evidence>
<dbReference type="InterPro" id="IPR051466">
    <property type="entry name" value="D-amino_acid_metab_enzyme"/>
</dbReference>
<keyword evidence="5" id="KW-1185">Reference proteome</keyword>
<evidence type="ECO:0000256" key="1">
    <source>
        <dbReference type="ARBA" id="ARBA00005323"/>
    </source>
</evidence>
<organism evidence="4 5">
    <name type="scientific">Mesorhizobium wenxiniae</name>
    <dbReference type="NCBI Taxonomy" id="2014805"/>
    <lineage>
        <taxon>Bacteria</taxon>
        <taxon>Pseudomonadati</taxon>
        <taxon>Pseudomonadota</taxon>
        <taxon>Alphaproteobacteria</taxon>
        <taxon>Hyphomicrobiales</taxon>
        <taxon>Phyllobacteriaceae</taxon>
        <taxon>Mesorhizobium</taxon>
    </lineage>
</organism>
<dbReference type="CDD" id="cd06820">
    <property type="entry name" value="PLPDE_III_LS_D-TA_like"/>
    <property type="match status" value="1"/>
</dbReference>
<gene>
    <name evidence="4" type="ORF">CIT31_31855</name>
</gene>
<dbReference type="SMART" id="SM01119">
    <property type="entry name" value="D-ser_dehydrat"/>
    <property type="match status" value="1"/>
</dbReference>
<dbReference type="Gene3D" id="3.20.20.10">
    <property type="entry name" value="Alanine racemase"/>
    <property type="match status" value="1"/>
</dbReference>
<comment type="caution">
    <text evidence="4">The sequence shown here is derived from an EMBL/GenBank/DDBJ whole genome shotgun (WGS) entry which is preliminary data.</text>
</comment>
<dbReference type="PANTHER" id="PTHR28004:SF2">
    <property type="entry name" value="D-SERINE DEHYDRATASE"/>
    <property type="match status" value="1"/>
</dbReference>
<dbReference type="GO" id="GO:0036088">
    <property type="term" value="P:D-serine catabolic process"/>
    <property type="evidence" value="ECO:0007669"/>
    <property type="project" value="TreeGrafter"/>
</dbReference>
<evidence type="ECO:0000259" key="3">
    <source>
        <dbReference type="SMART" id="SM01119"/>
    </source>
</evidence>
<dbReference type="SUPFAM" id="SSF51419">
    <property type="entry name" value="PLP-binding barrel"/>
    <property type="match status" value="1"/>
</dbReference>
<dbReference type="GO" id="GO:0008721">
    <property type="term" value="F:D-serine ammonia-lyase activity"/>
    <property type="evidence" value="ECO:0007669"/>
    <property type="project" value="TreeGrafter"/>
</dbReference>
<dbReference type="InterPro" id="IPR001608">
    <property type="entry name" value="Ala_racemase_N"/>
</dbReference>